<evidence type="ECO:0000313" key="4">
    <source>
        <dbReference type="Proteomes" id="UP000009326"/>
    </source>
</evidence>
<dbReference type="OrthoDB" id="2310618at2"/>
<evidence type="ECO:0000313" key="3">
    <source>
        <dbReference type="EMBL" id="KRN11308.1"/>
    </source>
</evidence>
<dbReference type="Proteomes" id="UP000051521">
    <property type="component" value="Unassembled WGS sequence"/>
</dbReference>
<accession>I7KMQ4</accession>
<evidence type="ECO:0000313" key="5">
    <source>
        <dbReference type="Proteomes" id="UP000051521"/>
    </source>
</evidence>
<dbReference type="Gene3D" id="3.90.70.10">
    <property type="entry name" value="Cysteine proteinases"/>
    <property type="match status" value="1"/>
</dbReference>
<dbReference type="PATRIC" id="fig|1423751.3.peg.859"/>
<keyword evidence="5" id="KW-1185">Reference proteome</keyword>
<reference evidence="2 4" key="1">
    <citation type="submission" date="2012-06" db="EMBL/GenBank/DDBJ databases">
        <title>Draft genome sequence of Lactobacillus gigeriorum CRBIP 24.85T, isolated from chicken crop.</title>
        <authorList>
            <person name="Cousin S."/>
            <person name="Ma L."/>
            <person name="Creno S."/>
            <person name="Clermont D."/>
            <person name="Loux V."/>
            <person name="Bizet C."/>
            <person name="Bouchier C."/>
        </authorList>
    </citation>
    <scope>NUCLEOTIDE SEQUENCE [LARGE SCALE GENOMIC DNA]</scope>
    <source>
        <strain evidence="4">CRBIP 24.85T</strain>
        <strain evidence="2">Type strain: CRBIP 24.85</strain>
    </source>
</reference>
<feature type="signal peptide" evidence="1">
    <location>
        <begin position="1"/>
        <end position="27"/>
    </location>
</feature>
<dbReference type="RefSeq" id="WP_008472122.1">
    <property type="nucleotide sequence ID" value="NZ_AYZO01000023.1"/>
</dbReference>
<dbReference type="EMBL" id="AYZO01000023">
    <property type="protein sequence ID" value="KRN11308.1"/>
    <property type="molecule type" value="Genomic_DNA"/>
</dbReference>
<keyword evidence="1" id="KW-0732">Signal</keyword>
<dbReference type="EMBL" id="CAKC01000004">
    <property type="protein sequence ID" value="CCI86244.1"/>
    <property type="molecule type" value="Genomic_DNA"/>
</dbReference>
<comment type="caution">
    <text evidence="2">The sequence shown here is derived from an EMBL/GenBank/DDBJ whole genome shotgun (WGS) entry which is preliminary data.</text>
</comment>
<sequence length="257" mass="29189">MNRKFTKAIIAAISASFLLVNLPQVQADETTDLAEATYAKKLPKNTYVTVSYWPGRSIHVYRQNDNHKFVRTGEKIKNGVTHRIYNQKKVGKSTYYYEGHDKWINAKNTIKYELEHTRYNSLKKDPASRTYYTSQYFPVFAPWGCASAALSMLMKYDHSFKNVPGVNEQGKLTYMQNNLPRNVATGGQDGNPYTGANFHRVILSYALMNYAHRLGDSRIKDVSGISLNNIKKLISAGKPVLYYGYSSYDAAGPRNHC</sequence>
<organism evidence="2 4">
    <name type="scientific">Lactobacillus gigeriorum DSM 23908 = CRBIP 24.85</name>
    <dbReference type="NCBI Taxonomy" id="1423751"/>
    <lineage>
        <taxon>Bacteria</taxon>
        <taxon>Bacillati</taxon>
        <taxon>Bacillota</taxon>
        <taxon>Bacilli</taxon>
        <taxon>Lactobacillales</taxon>
        <taxon>Lactobacillaceae</taxon>
        <taxon>Lactobacillus</taxon>
    </lineage>
</organism>
<evidence type="ECO:0000313" key="2">
    <source>
        <dbReference type="EMBL" id="CCI86244.1"/>
    </source>
</evidence>
<gene>
    <name evidence="2" type="ORF">BN52_05785</name>
    <name evidence="3" type="ORF">FC38_GL000831</name>
</gene>
<protein>
    <recommendedName>
        <fullName evidence="6">D-alanyl-D-alanine carboxypeptidase</fullName>
    </recommendedName>
</protein>
<dbReference type="Proteomes" id="UP000009326">
    <property type="component" value="Unassembled WGS sequence"/>
</dbReference>
<reference evidence="3 5" key="2">
    <citation type="journal article" date="2015" name="Genome Announc.">
        <title>Expanding the biotechnology potential of lactobacilli through comparative genomics of 213 strains and associated genera.</title>
        <authorList>
            <person name="Sun Z."/>
            <person name="Harris H.M."/>
            <person name="McCann A."/>
            <person name="Guo C."/>
            <person name="Argimon S."/>
            <person name="Zhang W."/>
            <person name="Yang X."/>
            <person name="Jeffery I.B."/>
            <person name="Cooney J.C."/>
            <person name="Kagawa T.F."/>
            <person name="Liu W."/>
            <person name="Song Y."/>
            <person name="Salvetti E."/>
            <person name="Wrobel A."/>
            <person name="Rasinkangas P."/>
            <person name="Parkhill J."/>
            <person name="Rea M.C."/>
            <person name="O'Sullivan O."/>
            <person name="Ritari J."/>
            <person name="Douillard F.P."/>
            <person name="Paul Ross R."/>
            <person name="Yang R."/>
            <person name="Briner A.E."/>
            <person name="Felis G.E."/>
            <person name="de Vos W.M."/>
            <person name="Barrangou R."/>
            <person name="Klaenhammer T.R."/>
            <person name="Caufield P.W."/>
            <person name="Cui Y."/>
            <person name="Zhang H."/>
            <person name="O'Toole P.W."/>
        </authorList>
    </citation>
    <scope>NUCLEOTIDE SEQUENCE [LARGE SCALE GENOMIC DNA]</scope>
    <source>
        <strain evidence="3 5">DSM 23908</strain>
    </source>
</reference>
<dbReference type="STRING" id="1423751.FC38_GL000831"/>
<feature type="chain" id="PRO_5009961897" description="D-alanyl-D-alanine carboxypeptidase" evidence="1">
    <location>
        <begin position="28"/>
        <end position="257"/>
    </location>
</feature>
<evidence type="ECO:0000256" key="1">
    <source>
        <dbReference type="SAM" id="SignalP"/>
    </source>
</evidence>
<evidence type="ECO:0008006" key="6">
    <source>
        <dbReference type="Google" id="ProtNLM"/>
    </source>
</evidence>
<proteinExistence type="predicted"/>
<dbReference type="AlphaFoldDB" id="I7KMQ4"/>
<name>I7KMQ4_9LACO</name>